<name>A0ABY4LAB9_9BACT</name>
<accession>A0ABY4LAB9</accession>
<evidence type="ECO:0000256" key="1">
    <source>
        <dbReference type="SAM" id="Phobius"/>
    </source>
</evidence>
<dbReference type="EMBL" id="CP096574">
    <property type="protein sequence ID" value="UPU34937.1"/>
    <property type="molecule type" value="Genomic_DNA"/>
</dbReference>
<dbReference type="Proteomes" id="UP000831485">
    <property type="component" value="Chromosome"/>
</dbReference>
<keyword evidence="1" id="KW-0812">Transmembrane</keyword>
<organism evidence="3 4">
    <name type="scientific">Geomonas paludis</name>
    <dbReference type="NCBI Taxonomy" id="2740185"/>
    <lineage>
        <taxon>Bacteria</taxon>
        <taxon>Pseudomonadati</taxon>
        <taxon>Thermodesulfobacteriota</taxon>
        <taxon>Desulfuromonadia</taxon>
        <taxon>Geobacterales</taxon>
        <taxon>Geobacteraceae</taxon>
        <taxon>Geomonas</taxon>
    </lineage>
</organism>
<dbReference type="RefSeq" id="WP_183347858.1">
    <property type="nucleotide sequence ID" value="NZ_BLXY01000004.1"/>
</dbReference>
<gene>
    <name evidence="3" type="ORF">M1B72_15985</name>
</gene>
<keyword evidence="4" id="KW-1185">Reference proteome</keyword>
<reference evidence="3" key="1">
    <citation type="submission" date="2022-04" db="EMBL/GenBank/DDBJ databases">
        <authorList>
            <person name="Liu G."/>
        </authorList>
    </citation>
    <scope>NUCLEOTIDE SEQUENCE</scope>
    <source>
        <strain evidence="3">RG22</strain>
    </source>
</reference>
<feature type="signal peptide" evidence="2">
    <location>
        <begin position="1"/>
        <end position="25"/>
    </location>
</feature>
<evidence type="ECO:0000256" key="2">
    <source>
        <dbReference type="SAM" id="SignalP"/>
    </source>
</evidence>
<feature type="transmembrane region" description="Helical" evidence="1">
    <location>
        <begin position="98"/>
        <end position="115"/>
    </location>
</feature>
<feature type="chain" id="PRO_5045071075" evidence="2">
    <location>
        <begin position="26"/>
        <end position="116"/>
    </location>
</feature>
<keyword evidence="2" id="KW-0732">Signal</keyword>
<proteinExistence type="predicted"/>
<keyword evidence="1" id="KW-1133">Transmembrane helix</keyword>
<sequence>MPPLRGMITLRRLKLLLAAAQLACAATSLTAAWQADAAMDKSGLGDLERFAFWNSIVGLSLMLFFLLWVAALLLALFAWQRDPSAGAWQRWKDLIPDVLCPPVLLAAGWLVFALFH</sequence>
<evidence type="ECO:0000313" key="4">
    <source>
        <dbReference type="Proteomes" id="UP000831485"/>
    </source>
</evidence>
<feature type="transmembrane region" description="Helical" evidence="1">
    <location>
        <begin position="50"/>
        <end position="77"/>
    </location>
</feature>
<protein>
    <submittedName>
        <fullName evidence="3">Uncharacterized protein</fullName>
    </submittedName>
</protein>
<keyword evidence="1" id="KW-0472">Membrane</keyword>
<evidence type="ECO:0000313" key="3">
    <source>
        <dbReference type="EMBL" id="UPU34937.1"/>
    </source>
</evidence>